<dbReference type="Proteomes" id="UP000612585">
    <property type="component" value="Unassembled WGS sequence"/>
</dbReference>
<evidence type="ECO:0008006" key="3">
    <source>
        <dbReference type="Google" id="ProtNLM"/>
    </source>
</evidence>
<name>A0A8J4E6D9_9ACTN</name>
<dbReference type="AlphaFoldDB" id="A0A8J4E6D9"/>
<keyword evidence="2" id="KW-1185">Reference proteome</keyword>
<sequence>MDTSAVLAYTEGSQHVGEVLAEIADGDESCAIPVPCLAEAAASIGEDPARLNLIDILTSLKHTELYDVLGLVWQDVYLAAPKLGTLGRACAALVVAYGLAPHVLTKDPAPYEKIGIDAIQVW</sequence>
<proteinExistence type="predicted"/>
<organism evidence="1 2">
    <name type="scientific">Virgisporangium aurantiacum</name>
    <dbReference type="NCBI Taxonomy" id="175570"/>
    <lineage>
        <taxon>Bacteria</taxon>
        <taxon>Bacillati</taxon>
        <taxon>Actinomycetota</taxon>
        <taxon>Actinomycetes</taxon>
        <taxon>Micromonosporales</taxon>
        <taxon>Micromonosporaceae</taxon>
        <taxon>Virgisporangium</taxon>
    </lineage>
</organism>
<accession>A0A8J4E6D9</accession>
<evidence type="ECO:0000313" key="2">
    <source>
        <dbReference type="Proteomes" id="UP000612585"/>
    </source>
</evidence>
<comment type="caution">
    <text evidence="1">The sequence shown here is derived from an EMBL/GenBank/DDBJ whole genome shotgun (WGS) entry which is preliminary data.</text>
</comment>
<gene>
    <name evidence="1" type="ORF">Vau01_105740</name>
</gene>
<dbReference type="EMBL" id="BOPG01000087">
    <property type="protein sequence ID" value="GIJ63058.1"/>
    <property type="molecule type" value="Genomic_DNA"/>
</dbReference>
<protein>
    <recommendedName>
        <fullName evidence="3">PIN domain-containing protein</fullName>
    </recommendedName>
</protein>
<reference evidence="1" key="1">
    <citation type="submission" date="2021-01" db="EMBL/GenBank/DDBJ databases">
        <title>Whole genome shotgun sequence of Virgisporangium aurantiacum NBRC 16421.</title>
        <authorList>
            <person name="Komaki H."/>
            <person name="Tamura T."/>
        </authorList>
    </citation>
    <scope>NUCLEOTIDE SEQUENCE</scope>
    <source>
        <strain evidence="1">NBRC 16421</strain>
    </source>
</reference>
<evidence type="ECO:0000313" key="1">
    <source>
        <dbReference type="EMBL" id="GIJ63058.1"/>
    </source>
</evidence>